<gene>
    <name evidence="3" type="ORF">PS273GM_04385</name>
    <name evidence="4" type="ORF">PS273GM_12490</name>
</gene>
<dbReference type="InterPro" id="IPR002525">
    <property type="entry name" value="Transp_IS110-like_N"/>
</dbReference>
<feature type="domain" description="Transposase IS116/IS110/IS902 C-terminal" evidence="2">
    <location>
        <begin position="196"/>
        <end position="278"/>
    </location>
</feature>
<accession>A0A172WM05</accession>
<organism evidence="3 5">
    <name type="scientific">Stutzerimonas stutzeri</name>
    <name type="common">Pseudomonas stutzeri</name>
    <dbReference type="NCBI Taxonomy" id="316"/>
    <lineage>
        <taxon>Bacteria</taxon>
        <taxon>Pseudomonadati</taxon>
        <taxon>Pseudomonadota</taxon>
        <taxon>Gammaproteobacteria</taxon>
        <taxon>Pseudomonadales</taxon>
        <taxon>Pseudomonadaceae</taxon>
        <taxon>Stutzerimonas</taxon>
    </lineage>
</organism>
<reference evidence="3 5" key="1">
    <citation type="submission" date="2016-05" db="EMBL/GenBank/DDBJ databases">
        <title>Genome sequence of Pseudomonas stutzeri 273 and identification of the exopolysaccharide biosynthesis locus.</title>
        <authorList>
            <person name="Wu S."/>
            <person name="Sun C."/>
        </authorList>
    </citation>
    <scope>NUCLEOTIDE SEQUENCE [LARGE SCALE GENOMIC DNA]</scope>
    <source>
        <strain evidence="3 5">273</strain>
    </source>
</reference>
<name>A0A172WM05_STUST</name>
<dbReference type="PANTHER" id="PTHR33055">
    <property type="entry name" value="TRANSPOSASE FOR INSERTION SEQUENCE ELEMENT IS1111A"/>
    <property type="match status" value="1"/>
</dbReference>
<dbReference type="NCBIfam" id="NF033542">
    <property type="entry name" value="transpos_IS110"/>
    <property type="match status" value="1"/>
</dbReference>
<dbReference type="Proteomes" id="UP000077787">
    <property type="component" value="Chromosome"/>
</dbReference>
<dbReference type="Pfam" id="PF02371">
    <property type="entry name" value="Transposase_20"/>
    <property type="match status" value="1"/>
</dbReference>
<dbReference type="Pfam" id="PF01548">
    <property type="entry name" value="DEDD_Tnp_IS110"/>
    <property type="match status" value="1"/>
</dbReference>
<dbReference type="GO" id="GO:0004803">
    <property type="term" value="F:transposase activity"/>
    <property type="evidence" value="ECO:0007669"/>
    <property type="project" value="InterPro"/>
</dbReference>
<evidence type="ECO:0000313" key="3">
    <source>
        <dbReference type="EMBL" id="ANF24437.1"/>
    </source>
</evidence>
<proteinExistence type="predicted"/>
<dbReference type="EMBL" id="CP015641">
    <property type="protein sequence ID" value="ANF24437.1"/>
    <property type="molecule type" value="Genomic_DNA"/>
</dbReference>
<dbReference type="OrthoDB" id="9795150at2"/>
<dbReference type="GO" id="GO:0006313">
    <property type="term" value="P:DNA transposition"/>
    <property type="evidence" value="ECO:0007669"/>
    <property type="project" value="InterPro"/>
</dbReference>
<protein>
    <submittedName>
        <fullName evidence="3">Transposase</fullName>
    </submittedName>
</protein>
<evidence type="ECO:0000259" key="1">
    <source>
        <dbReference type="Pfam" id="PF01548"/>
    </source>
</evidence>
<dbReference type="InterPro" id="IPR047650">
    <property type="entry name" value="Transpos_IS110"/>
</dbReference>
<dbReference type="PANTHER" id="PTHR33055:SF3">
    <property type="entry name" value="PUTATIVE TRANSPOSASE FOR IS117-RELATED"/>
    <property type="match status" value="1"/>
</dbReference>
<dbReference type="AlphaFoldDB" id="A0A172WM05"/>
<sequence length="323" mass="36063">MPSVIGIDIAKRTFDIATQQPNGKYRTKAKLPNEVAGFEALQQWLLKHADAQAWIVMEATGAYHEALATWLHDKGYQVCVLNPAQVAYYARSQLQRVKTDKVDAKLIAEYGERHQSDLQAWQPEPPAVRRLKALVRRLEDLQEIQQMERNRLDLADASVQASIYSVLHHVERQIGETLRAIRDHIDDDPDLRNKRDLLTSIDGIGERSAALLLAELGDPLRFASSRAITAYAGLNPRLQESGSYKGQTRISRTGSSRLRAGLYMPAVCSLTHNPAISALRERLSAKGKSGKQIVCAAMRKLLHIAYGVLKSGQRFDPQLALAR</sequence>
<evidence type="ECO:0000313" key="5">
    <source>
        <dbReference type="Proteomes" id="UP000077787"/>
    </source>
</evidence>
<dbReference type="RefSeq" id="WP_064480709.1">
    <property type="nucleotide sequence ID" value="NZ_CP015641.1"/>
</dbReference>
<dbReference type="GO" id="GO:0003677">
    <property type="term" value="F:DNA binding"/>
    <property type="evidence" value="ECO:0007669"/>
    <property type="project" value="InterPro"/>
</dbReference>
<dbReference type="InterPro" id="IPR003346">
    <property type="entry name" value="Transposase_20"/>
</dbReference>
<evidence type="ECO:0000313" key="4">
    <source>
        <dbReference type="EMBL" id="ANF25905.1"/>
    </source>
</evidence>
<evidence type="ECO:0000259" key="2">
    <source>
        <dbReference type="Pfam" id="PF02371"/>
    </source>
</evidence>
<dbReference type="EMBL" id="CP015641">
    <property type="protein sequence ID" value="ANF25905.1"/>
    <property type="molecule type" value="Genomic_DNA"/>
</dbReference>
<feature type="domain" description="Transposase IS110-like N-terminal" evidence="1">
    <location>
        <begin position="5"/>
        <end position="152"/>
    </location>
</feature>